<protein>
    <recommendedName>
        <fullName evidence="3">Chitooligosaccharide deacetylase</fullName>
    </recommendedName>
    <alternativeName>
        <fullName evidence="4">Nodulation protein B</fullName>
    </alternativeName>
</protein>
<dbReference type="InterPro" id="IPR036514">
    <property type="entry name" value="SGNH_hydro_sf"/>
</dbReference>
<dbReference type="CDD" id="cd10960">
    <property type="entry name" value="CE4_NodB_like_1"/>
    <property type="match status" value="1"/>
</dbReference>
<accession>A0ABZ0B4Z8</accession>
<dbReference type="Pfam" id="PF01522">
    <property type="entry name" value="Polysacc_deac_1"/>
    <property type="match status" value="1"/>
</dbReference>
<evidence type="ECO:0000313" key="7">
    <source>
        <dbReference type="EMBL" id="WNO52368.1"/>
    </source>
</evidence>
<dbReference type="RefSeq" id="WP_313912741.1">
    <property type="nucleotide sequence ID" value="NZ_CP135076.1"/>
</dbReference>
<evidence type="ECO:0000256" key="4">
    <source>
        <dbReference type="ARBA" id="ARBA00032976"/>
    </source>
</evidence>
<evidence type="ECO:0000256" key="1">
    <source>
        <dbReference type="ARBA" id="ARBA00003236"/>
    </source>
</evidence>
<dbReference type="Gene3D" id="3.20.20.370">
    <property type="entry name" value="Glycoside hydrolase/deacetylase"/>
    <property type="match status" value="1"/>
</dbReference>
<sequence>MGRLAAIALTMFAAFLVPVAANARPERHWIASWASAQQIPESHNALDSAQLTDATLRQIVHLSAGGARLRIRLSNLHGSEPLTIDAAHAARAIRSGHPAILPDTDTPLHFGGASSVTIPAGEEVFSDPVTLSMLPGSDLAVSIYLARPPARQTSHPGARATSYLVHGNHVGDETLTDPATTEHWFQLSAVDVAAAPGAATIVAIGDSITDGHGSGTDRNTRWPDYLAGRVRRIAGQRQLGVVNTGIGGNRVLEYGLGPKMVERFHRDTAGLSGARYVIMLEGVNDLGVLTRDRAVPQSRHDAMVRDIVAAYREVAADAHAAGLKMIAGTIMPFAGNDYYHPGPATEADRQKINAFIRTSDIFDAVVDFDAVMRDPERPDRLNPAYDSGDGLHPSDRGYRAMAAAIPLSLFAEPEIAKPDRPAIAVTFDDLPAHGPLPPGVDRLDVVNDIIAALKAHGVRKPHGFLNGGFGIDDPQSPGVVAAWRSAGFPLGNHSYSHWNLAEKPLAAFQQDVLRNESVLAAATGNSDWHWFRYPFLSEGDTPDRRGAFRDFLRRRGYRVAAVTMSFGDYAWNPAYARCRAKGDDTAVAALERSYLDAARAEAEYERRAAQAALGRDIPYILLMHLGAFDAHMLPRLLDLYEQMGFRFTSLAAAERDPFYRSAVDLRLPGPSATLSAAVADRAITLPAPPHPDLSGTCAG</sequence>
<dbReference type="InterPro" id="IPR011330">
    <property type="entry name" value="Glyco_hydro/deAcase_b/a-brl"/>
</dbReference>
<feature type="signal peptide" evidence="5">
    <location>
        <begin position="1"/>
        <end position="23"/>
    </location>
</feature>
<feature type="chain" id="PRO_5046527435" description="Chitooligosaccharide deacetylase" evidence="5">
    <location>
        <begin position="24"/>
        <end position="699"/>
    </location>
</feature>
<comment type="function">
    <text evidence="1">Is involved in generating a small heat-stable compound (Nod), an acylated oligomer of N-acetylglucosamine, that stimulates mitosis in various plant protoplasts.</text>
</comment>
<keyword evidence="5" id="KW-0732">Signal</keyword>
<comment type="similarity">
    <text evidence="2">Belongs to the polysaccharide deacetylase family.</text>
</comment>
<organism evidence="7 8">
    <name type="scientific">Stakelama saccharophila</name>
    <dbReference type="NCBI Taxonomy" id="3075605"/>
    <lineage>
        <taxon>Bacteria</taxon>
        <taxon>Pseudomonadati</taxon>
        <taxon>Pseudomonadota</taxon>
        <taxon>Alphaproteobacteria</taxon>
        <taxon>Sphingomonadales</taxon>
        <taxon>Sphingomonadaceae</taxon>
        <taxon>Stakelama</taxon>
    </lineage>
</organism>
<evidence type="ECO:0000259" key="6">
    <source>
        <dbReference type="PROSITE" id="PS51677"/>
    </source>
</evidence>
<dbReference type="InterPro" id="IPR002509">
    <property type="entry name" value="NODB_dom"/>
</dbReference>
<dbReference type="PROSITE" id="PS51677">
    <property type="entry name" value="NODB"/>
    <property type="match status" value="1"/>
</dbReference>
<evidence type="ECO:0000313" key="8">
    <source>
        <dbReference type="Proteomes" id="UP001302249"/>
    </source>
</evidence>
<keyword evidence="8" id="KW-1185">Reference proteome</keyword>
<evidence type="ECO:0000256" key="2">
    <source>
        <dbReference type="ARBA" id="ARBA00010973"/>
    </source>
</evidence>
<dbReference type="Gene3D" id="3.40.50.1110">
    <property type="entry name" value="SGNH hydrolase"/>
    <property type="match status" value="1"/>
</dbReference>
<proteinExistence type="inferred from homology"/>
<dbReference type="InterPro" id="IPR053140">
    <property type="entry name" value="GDSL_Rv0518-like"/>
</dbReference>
<dbReference type="PANTHER" id="PTHR43784">
    <property type="entry name" value="GDSL-LIKE LIPASE/ACYLHYDROLASE, PUTATIVE (AFU_ORTHOLOGUE AFUA_2G00820)-RELATED"/>
    <property type="match status" value="1"/>
</dbReference>
<evidence type="ECO:0000256" key="5">
    <source>
        <dbReference type="SAM" id="SignalP"/>
    </source>
</evidence>
<dbReference type="InterPro" id="IPR013830">
    <property type="entry name" value="SGNH_hydro"/>
</dbReference>
<dbReference type="EMBL" id="CP135076">
    <property type="protein sequence ID" value="WNO52368.1"/>
    <property type="molecule type" value="Genomic_DNA"/>
</dbReference>
<dbReference type="SUPFAM" id="SSF88713">
    <property type="entry name" value="Glycoside hydrolase/deacetylase"/>
    <property type="match status" value="1"/>
</dbReference>
<dbReference type="Proteomes" id="UP001302249">
    <property type="component" value="Chromosome"/>
</dbReference>
<dbReference type="Pfam" id="PF13472">
    <property type="entry name" value="Lipase_GDSL_2"/>
    <property type="match status" value="1"/>
</dbReference>
<name>A0ABZ0B4Z8_9SPHN</name>
<gene>
    <name evidence="7" type="ORF">RPR59_07710</name>
</gene>
<reference evidence="7 8" key="1">
    <citation type="submission" date="2023-09" db="EMBL/GenBank/DDBJ databases">
        <authorList>
            <person name="Rey-Velasco X."/>
        </authorList>
    </citation>
    <scope>NUCLEOTIDE SEQUENCE [LARGE SCALE GENOMIC DNA]</scope>
    <source>
        <strain evidence="7 8">W311</strain>
    </source>
</reference>
<dbReference type="CDD" id="cd01830">
    <property type="entry name" value="XynE_like"/>
    <property type="match status" value="1"/>
</dbReference>
<feature type="domain" description="NodB homology" evidence="6">
    <location>
        <begin position="421"/>
        <end position="648"/>
    </location>
</feature>
<dbReference type="PANTHER" id="PTHR43784:SF2">
    <property type="entry name" value="GDSL-LIKE LIPASE_ACYLHYDROLASE, PUTATIVE (AFU_ORTHOLOGUE AFUA_2G00820)-RELATED"/>
    <property type="match status" value="1"/>
</dbReference>
<dbReference type="SUPFAM" id="SSF52266">
    <property type="entry name" value="SGNH hydrolase"/>
    <property type="match status" value="1"/>
</dbReference>
<evidence type="ECO:0000256" key="3">
    <source>
        <dbReference type="ARBA" id="ARBA00020071"/>
    </source>
</evidence>